<keyword evidence="7" id="KW-0472">Membrane</keyword>
<keyword evidence="7" id="KW-0448">Lipopolysaccharide biosynthesis</keyword>
<comment type="caution">
    <text evidence="9">The sequence shown here is derived from an EMBL/GenBank/DDBJ whole genome shotgun (WGS) entry which is preliminary data.</text>
</comment>
<keyword evidence="9" id="KW-0328">Glycosyltransferase</keyword>
<accession>A0ABR6KSA4</accession>
<comment type="function">
    <text evidence="7">Involved in lipopolysaccharide (LPS) biosynthesis. Catalyzes the transfer of 3-deoxy-D-manno-octulosonate (Kdo) residue(s) from CMP-Kdo to lipid IV(A), the tetraacyldisaccharide-1,4'-bisphosphate precursor of lipid A.</text>
</comment>
<proteinExistence type="inferred from homology"/>
<evidence type="ECO:0000259" key="8">
    <source>
        <dbReference type="Pfam" id="PF04413"/>
    </source>
</evidence>
<reference evidence="9 10" key="1">
    <citation type="submission" date="2020-08" db="EMBL/GenBank/DDBJ databases">
        <title>Genomic Encyclopedia of Type Strains, Phase IV (KMG-IV): sequencing the most valuable type-strain genomes for metagenomic binning, comparative biology and taxonomic classification.</title>
        <authorList>
            <person name="Goeker M."/>
        </authorList>
    </citation>
    <scope>NUCLEOTIDE SEQUENCE [LARGE SCALE GENOMIC DNA]</scope>
    <source>
        <strain evidence="9 10">DSM 102983</strain>
    </source>
</reference>
<dbReference type="Gene3D" id="3.40.50.11720">
    <property type="entry name" value="3-Deoxy-D-manno-octulosonic-acid transferase, N-terminal domain"/>
    <property type="match status" value="1"/>
</dbReference>
<evidence type="ECO:0000256" key="7">
    <source>
        <dbReference type="RuleBase" id="RU365103"/>
    </source>
</evidence>
<dbReference type="PANTHER" id="PTHR42755">
    <property type="entry name" value="3-DEOXY-MANNO-OCTULOSONATE CYTIDYLYLTRANSFERASE"/>
    <property type="match status" value="1"/>
</dbReference>
<evidence type="ECO:0000313" key="9">
    <source>
        <dbReference type="EMBL" id="MBB4624390.1"/>
    </source>
</evidence>
<evidence type="ECO:0000256" key="1">
    <source>
        <dbReference type="ARBA" id="ARBA00004713"/>
    </source>
</evidence>
<gene>
    <name evidence="9" type="ORF">GGQ57_004321</name>
</gene>
<keyword evidence="4 7" id="KW-0808">Transferase</keyword>
<dbReference type="GO" id="GO:0043842">
    <property type="term" value="F:Kdo transferase activity"/>
    <property type="evidence" value="ECO:0007669"/>
    <property type="project" value="UniProtKB-EC"/>
</dbReference>
<evidence type="ECO:0000256" key="6">
    <source>
        <dbReference type="ARBA" id="ARBA00049183"/>
    </source>
</evidence>
<sequence length="412" mass="47724">MYSLAIHFYAFIIALISPFHKKARIMRLGQWRTNSILREKIDRNAKYIWFHASSLGEFEQGRPMMEKIKAEHPEYKILLTFFSPSGYEVRKNYNGADVICYLPFDTPYRVKKFLNLANPAIAVFIKYEFWGNYLHELKRRGIPVYIISAIFRRDQLFFQWFGYSYRKMLYCFTHLFVQDDRSKELLNEFGIRNVTVTGDTRFDRVLDVRNQARELPNVERFVCEGGEEKHLTLIAGSSWPQDEEILIPYFNEHPEMKLIIAPHEIHREHLMYIESLLKRPSVRLSDVKQDPSLLEGKDCLIIDSFGLLSSIYRYGTIAYIGGGFGAGIHNTLEAAVYGIPVIFGPRYQKFKEARDLIKVGGGFSVSDKQVFCDKMDELLTYHEVLEASGNSAGHFVSDNAGATDKILQTIQF</sequence>
<comment type="pathway">
    <text evidence="1 7">Bacterial outer membrane biogenesis; LPS core biosynthesis.</text>
</comment>
<comment type="catalytic activity">
    <reaction evidence="6 7">
        <text>lipid IVA (E. coli) + CMP-3-deoxy-beta-D-manno-octulosonate = alpha-Kdo-(2-&gt;6)-lipid IVA (E. coli) + CMP + H(+)</text>
        <dbReference type="Rhea" id="RHEA:28066"/>
        <dbReference type="ChEBI" id="CHEBI:15378"/>
        <dbReference type="ChEBI" id="CHEBI:58603"/>
        <dbReference type="ChEBI" id="CHEBI:60364"/>
        <dbReference type="ChEBI" id="CHEBI:60377"/>
        <dbReference type="ChEBI" id="CHEBI:85987"/>
        <dbReference type="EC" id="2.4.99.12"/>
    </reaction>
</comment>
<comment type="similarity">
    <text evidence="7">Belongs to the glycosyltransferase group 1 family.</text>
</comment>
<dbReference type="SUPFAM" id="SSF53756">
    <property type="entry name" value="UDP-Glycosyltransferase/glycogen phosphorylase"/>
    <property type="match status" value="1"/>
</dbReference>
<dbReference type="PANTHER" id="PTHR42755:SF1">
    <property type="entry name" value="3-DEOXY-D-MANNO-OCTULOSONIC ACID TRANSFERASE, MITOCHONDRIAL-RELATED"/>
    <property type="match status" value="1"/>
</dbReference>
<dbReference type="EC" id="2.4.99.12" evidence="2 7"/>
<name>A0ABR6KSA4_9BACT</name>
<dbReference type="InterPro" id="IPR038107">
    <property type="entry name" value="Glycos_transf_N_sf"/>
</dbReference>
<comment type="subcellular location">
    <subcellularLocation>
        <location evidence="7">Cell membrane</location>
    </subcellularLocation>
</comment>
<dbReference type="RefSeq" id="WP_122356328.1">
    <property type="nucleotide sequence ID" value="NZ_BMPB01000009.1"/>
</dbReference>
<evidence type="ECO:0000313" key="10">
    <source>
        <dbReference type="Proteomes" id="UP000533637"/>
    </source>
</evidence>
<dbReference type="InterPro" id="IPR007507">
    <property type="entry name" value="Glycos_transf_N"/>
</dbReference>
<dbReference type="Proteomes" id="UP000533637">
    <property type="component" value="Unassembled WGS sequence"/>
</dbReference>
<dbReference type="InterPro" id="IPR039901">
    <property type="entry name" value="Kdotransferase"/>
</dbReference>
<keyword evidence="10" id="KW-1185">Reference proteome</keyword>
<protein>
    <recommendedName>
        <fullName evidence="3 7">3-deoxy-D-manno-octulosonic acid transferase</fullName>
        <shortName evidence="7">Kdo transferase</shortName>
        <ecNumber evidence="2 7">2.4.99.12</ecNumber>
    </recommendedName>
    <alternativeName>
        <fullName evidence="5 7">Lipid IV(A) 3-deoxy-D-manno-octulosonic acid transferase</fullName>
    </alternativeName>
</protein>
<dbReference type="EMBL" id="JACHOC010000010">
    <property type="protein sequence ID" value="MBB4624390.1"/>
    <property type="molecule type" value="Genomic_DNA"/>
</dbReference>
<dbReference type="Pfam" id="PF04413">
    <property type="entry name" value="Glycos_transf_N"/>
    <property type="match status" value="1"/>
</dbReference>
<evidence type="ECO:0000256" key="2">
    <source>
        <dbReference type="ARBA" id="ARBA00012621"/>
    </source>
</evidence>
<organism evidence="9 10">
    <name type="scientific">Parabacteroides faecis</name>
    <dbReference type="NCBI Taxonomy" id="1217282"/>
    <lineage>
        <taxon>Bacteria</taxon>
        <taxon>Pseudomonadati</taxon>
        <taxon>Bacteroidota</taxon>
        <taxon>Bacteroidia</taxon>
        <taxon>Bacteroidales</taxon>
        <taxon>Tannerellaceae</taxon>
        <taxon>Parabacteroides</taxon>
    </lineage>
</organism>
<keyword evidence="7" id="KW-1003">Cell membrane</keyword>
<dbReference type="Gene3D" id="3.40.50.2000">
    <property type="entry name" value="Glycogen Phosphorylase B"/>
    <property type="match status" value="1"/>
</dbReference>
<evidence type="ECO:0000256" key="5">
    <source>
        <dbReference type="ARBA" id="ARBA00031445"/>
    </source>
</evidence>
<evidence type="ECO:0000256" key="4">
    <source>
        <dbReference type="ARBA" id="ARBA00022679"/>
    </source>
</evidence>
<feature type="domain" description="3-deoxy-D-manno-octulosonic-acid transferase N-terminal" evidence="8">
    <location>
        <begin position="40"/>
        <end position="203"/>
    </location>
</feature>
<evidence type="ECO:0000256" key="3">
    <source>
        <dbReference type="ARBA" id="ARBA00019077"/>
    </source>
</evidence>